<evidence type="ECO:0000256" key="1">
    <source>
        <dbReference type="SAM" id="MobiDB-lite"/>
    </source>
</evidence>
<proteinExistence type="predicted"/>
<organism evidence="2 3">
    <name type="scientific">Pestalotiopsis fici (strain W106-1 / CGMCC3.15140)</name>
    <dbReference type="NCBI Taxonomy" id="1229662"/>
    <lineage>
        <taxon>Eukaryota</taxon>
        <taxon>Fungi</taxon>
        <taxon>Dikarya</taxon>
        <taxon>Ascomycota</taxon>
        <taxon>Pezizomycotina</taxon>
        <taxon>Sordariomycetes</taxon>
        <taxon>Xylariomycetidae</taxon>
        <taxon>Amphisphaeriales</taxon>
        <taxon>Sporocadaceae</taxon>
        <taxon>Pestalotiopsis</taxon>
    </lineage>
</organism>
<reference evidence="3" key="1">
    <citation type="journal article" date="2015" name="BMC Genomics">
        <title>Genomic and transcriptomic analysis of the endophytic fungus Pestalotiopsis fici reveals its lifestyle and high potential for synthesis of natural products.</title>
        <authorList>
            <person name="Wang X."/>
            <person name="Zhang X."/>
            <person name="Liu L."/>
            <person name="Xiang M."/>
            <person name="Wang W."/>
            <person name="Sun X."/>
            <person name="Che Y."/>
            <person name="Guo L."/>
            <person name="Liu G."/>
            <person name="Guo L."/>
            <person name="Wang C."/>
            <person name="Yin W.B."/>
            <person name="Stadler M."/>
            <person name="Zhang X."/>
            <person name="Liu X."/>
        </authorList>
    </citation>
    <scope>NUCLEOTIDE SEQUENCE [LARGE SCALE GENOMIC DNA]</scope>
    <source>
        <strain evidence="3">W106-1 / CGMCC3.15140</strain>
    </source>
</reference>
<gene>
    <name evidence="2" type="ORF">PFICI_01004</name>
</gene>
<evidence type="ECO:0000313" key="3">
    <source>
        <dbReference type="Proteomes" id="UP000030651"/>
    </source>
</evidence>
<dbReference type="RefSeq" id="XP_007827776.1">
    <property type="nucleotide sequence ID" value="XM_007829585.1"/>
</dbReference>
<dbReference type="Proteomes" id="UP000030651">
    <property type="component" value="Unassembled WGS sequence"/>
</dbReference>
<dbReference type="InParanoid" id="W3XPJ8"/>
<dbReference type="AlphaFoldDB" id="W3XPJ8"/>
<feature type="region of interest" description="Disordered" evidence="1">
    <location>
        <begin position="122"/>
        <end position="144"/>
    </location>
</feature>
<dbReference type="EMBL" id="KI912109">
    <property type="protein sequence ID" value="ETS87176.1"/>
    <property type="molecule type" value="Genomic_DNA"/>
</dbReference>
<accession>W3XPJ8</accession>
<protein>
    <submittedName>
        <fullName evidence="2">Uncharacterized protein</fullName>
    </submittedName>
</protein>
<sequence>MSNIAADLLEQLLRVAGSYNDFDVYLAVESFEITTALADHGRIVADLFRCIIVEARNHPNIDLTDDEIVALLRVSHKIRFNYTLVDAVNPEIAPEVILPTPTARWYKRARARVRNIMTPVTAERPAGPQTPATTGSGTMRTWRERPPTKTSLRMMMTTAKAAYRRRRHGRKDRDH</sequence>
<dbReference type="KEGG" id="pfy:PFICI_01004"/>
<keyword evidence="3" id="KW-1185">Reference proteome</keyword>
<dbReference type="HOGENOM" id="CLU_1533104_0_0_1"/>
<dbReference type="GeneID" id="19266017"/>
<evidence type="ECO:0000313" key="2">
    <source>
        <dbReference type="EMBL" id="ETS87176.1"/>
    </source>
</evidence>
<name>W3XPJ8_PESFW</name>
<feature type="compositionally biased region" description="Polar residues" evidence="1">
    <location>
        <begin position="130"/>
        <end position="139"/>
    </location>
</feature>